<feature type="domain" description="Ubiquitin-like" evidence="10">
    <location>
        <begin position="932"/>
        <end position="968"/>
    </location>
</feature>
<dbReference type="InterPro" id="IPR019956">
    <property type="entry name" value="Ubiquitin_dom"/>
</dbReference>
<dbReference type="InterPro" id="IPR036502">
    <property type="entry name" value="NiSOD_sf"/>
</dbReference>
<keyword evidence="12" id="KW-1185">Reference proteome</keyword>
<dbReference type="AlphaFoldDB" id="A0A1Q9DUZ5"/>
<feature type="region of interest" description="Disordered" evidence="9">
    <location>
        <begin position="161"/>
        <end position="182"/>
    </location>
</feature>
<evidence type="ECO:0000256" key="1">
    <source>
        <dbReference type="ARBA" id="ARBA00004123"/>
    </source>
</evidence>
<evidence type="ECO:0000256" key="3">
    <source>
        <dbReference type="ARBA" id="ARBA00008430"/>
    </source>
</evidence>
<dbReference type="Gene3D" id="1.20.120.400">
    <property type="entry name" value="Nickel-containing superoxide dismutase"/>
    <property type="match status" value="1"/>
</dbReference>
<accession>A0A1Q9DUZ5</accession>
<keyword evidence="6" id="KW-0677">Repeat</keyword>
<organism evidence="11 12">
    <name type="scientific">Symbiodinium microadriaticum</name>
    <name type="common">Dinoflagellate</name>
    <name type="synonym">Zooxanthella microadriatica</name>
    <dbReference type="NCBI Taxonomy" id="2951"/>
    <lineage>
        <taxon>Eukaryota</taxon>
        <taxon>Sar</taxon>
        <taxon>Alveolata</taxon>
        <taxon>Dinophyceae</taxon>
        <taxon>Suessiales</taxon>
        <taxon>Symbiodiniaceae</taxon>
        <taxon>Symbiodinium</taxon>
    </lineage>
</organism>
<keyword evidence="4" id="KW-0963">Cytoplasm</keyword>
<dbReference type="Pfam" id="PF09055">
    <property type="entry name" value="Sod_Ni"/>
    <property type="match status" value="1"/>
</dbReference>
<gene>
    <name evidence="11" type="ORF">AK812_SmicGene18503</name>
</gene>
<evidence type="ECO:0000256" key="6">
    <source>
        <dbReference type="ARBA" id="ARBA00022737"/>
    </source>
</evidence>
<dbReference type="GO" id="GO:0016151">
    <property type="term" value="F:nickel cation binding"/>
    <property type="evidence" value="ECO:0007669"/>
    <property type="project" value="InterPro"/>
</dbReference>
<keyword evidence="5" id="KW-1017">Isopeptide bond</keyword>
<comment type="similarity">
    <text evidence="3">Belongs to the ubiquitin family.</text>
</comment>
<evidence type="ECO:0000256" key="7">
    <source>
        <dbReference type="ARBA" id="ARBA00022843"/>
    </source>
</evidence>
<feature type="domain" description="Ubiquitin-like" evidence="10">
    <location>
        <begin position="514"/>
        <end position="549"/>
    </location>
</feature>
<comment type="subcellular location">
    <subcellularLocation>
        <location evidence="2">Cytoplasm</location>
    </subcellularLocation>
    <subcellularLocation>
        <location evidence="1">Nucleus</location>
    </subcellularLocation>
</comment>
<dbReference type="EMBL" id="LSRX01000378">
    <property type="protein sequence ID" value="OLP98986.1"/>
    <property type="molecule type" value="Genomic_DNA"/>
</dbReference>
<dbReference type="GO" id="GO:0005634">
    <property type="term" value="C:nucleus"/>
    <property type="evidence" value="ECO:0007669"/>
    <property type="project" value="UniProtKB-SubCell"/>
</dbReference>
<protein>
    <submittedName>
        <fullName evidence="11">Ubiquitin</fullName>
    </submittedName>
</protein>
<evidence type="ECO:0000313" key="12">
    <source>
        <dbReference type="Proteomes" id="UP000186817"/>
    </source>
</evidence>
<dbReference type="InterPro" id="IPR050158">
    <property type="entry name" value="Ubiquitin_ubiquitin-like"/>
</dbReference>
<dbReference type="SUPFAM" id="SSF109770">
    <property type="entry name" value="Nickel-containing superoxide dismutase, NiSOD"/>
    <property type="match status" value="1"/>
</dbReference>
<dbReference type="InterPro" id="IPR014123">
    <property type="entry name" value="Superoxide_dismutase_Ni-type"/>
</dbReference>
<name>A0A1Q9DUZ5_SYMMI</name>
<dbReference type="GO" id="GO:0004784">
    <property type="term" value="F:superoxide dismutase activity"/>
    <property type="evidence" value="ECO:0007669"/>
    <property type="project" value="InterPro"/>
</dbReference>
<feature type="compositionally biased region" description="Basic and acidic residues" evidence="9">
    <location>
        <begin position="857"/>
        <end position="872"/>
    </location>
</feature>
<reference evidence="11 12" key="1">
    <citation type="submission" date="2016-02" db="EMBL/GenBank/DDBJ databases">
        <title>Genome analysis of coral dinoflagellate symbionts highlights evolutionary adaptations to a symbiotic lifestyle.</title>
        <authorList>
            <person name="Aranda M."/>
            <person name="Li Y."/>
            <person name="Liew Y.J."/>
            <person name="Baumgarten S."/>
            <person name="Simakov O."/>
            <person name="Wilson M."/>
            <person name="Piel J."/>
            <person name="Ashoor H."/>
            <person name="Bougouffa S."/>
            <person name="Bajic V.B."/>
            <person name="Ryu T."/>
            <person name="Ravasi T."/>
            <person name="Bayer T."/>
            <person name="Micklem G."/>
            <person name="Kim H."/>
            <person name="Bhak J."/>
            <person name="Lajeunesse T.C."/>
            <person name="Voolstra C.R."/>
        </authorList>
    </citation>
    <scope>NUCLEOTIDE SEQUENCE [LARGE SCALE GENOMIC DNA]</scope>
    <source>
        <strain evidence="11 12">CCMP2467</strain>
    </source>
</reference>
<dbReference type="GO" id="GO:0005737">
    <property type="term" value="C:cytoplasm"/>
    <property type="evidence" value="ECO:0007669"/>
    <property type="project" value="UniProtKB-SubCell"/>
</dbReference>
<dbReference type="PROSITE" id="PS50053">
    <property type="entry name" value="UBIQUITIN_2"/>
    <property type="match status" value="2"/>
</dbReference>
<dbReference type="Pfam" id="PF00240">
    <property type="entry name" value="ubiquitin"/>
    <property type="match status" value="2"/>
</dbReference>
<dbReference type="SUPFAM" id="SSF54236">
    <property type="entry name" value="Ubiquitin-like"/>
    <property type="match status" value="2"/>
</dbReference>
<evidence type="ECO:0000259" key="10">
    <source>
        <dbReference type="PROSITE" id="PS50053"/>
    </source>
</evidence>
<evidence type="ECO:0000256" key="5">
    <source>
        <dbReference type="ARBA" id="ARBA00022499"/>
    </source>
</evidence>
<dbReference type="FunFam" id="3.10.20.90:FF:000469">
    <property type="entry name" value="Polyubiquitin-C"/>
    <property type="match status" value="1"/>
</dbReference>
<feature type="region of interest" description="Disordered" evidence="9">
    <location>
        <begin position="700"/>
        <end position="725"/>
    </location>
</feature>
<feature type="region of interest" description="Disordered" evidence="9">
    <location>
        <begin position="787"/>
        <end position="880"/>
    </location>
</feature>
<sequence>MTRIVLSARTLRENTGFEVMGSTQGRLLHRRAESFQVGDRVTLAEVQLGSSLQAWKDQIVGTIAEVLGTGEEQRYIAAIVSLGVLELIPASRAQDRMSEERQGEGYCSEVADAAQLIEQWNGVKNNFKPLTPVTSAYRQKDVGISGDPKFHEMKHFLTSHQHQERLVSRSTGLTEGDESPRKEGVEIMNLKARQIAHEARGVESPVSKGSSSFLASPRFALTGTSITSSPWVPPVAAASAQSGDVSPSKVESPRKAREVILGQEAEVRRRLQWREELDRNLRRLMTDVELGRDPVMKHHGHKMVCDQLDRLYGWFKDAGDKEVAKEQEGPAFVRYDPAKPVMVCERSTLKLRTSSQKIGDAFGAPAAYFCAVDIFAPEQGQKLPMDGMAHAEKRGEGTKASCKSLNSHDLAGGFHAGHKRPTNPWARAARGKYLRADTAPRHVNVALSMGVKTSRAVPELDDRVVAHLGSFLASSMHGKIPYFEPRASLPPLRRPVASSTWSSPSCFGQHESKVKTLTGKTITLDVEASDTIDNVKAKIQDKEGIPPDQGHGLVMATTWRAGDILTASRVGYAGVAGVTSQHASSGSPVRAEIALNQDKSRLQLRRHASPGKERSFKFSDCAVSENSPTNAYSPRSAAIVPGFSRGSSPLRGLRAGELMSAVRETERSEQSLRSDQSAAMAAMAWPFQRGRDELIHGASPFTARSTSPFRSKRESRFSGNSGNHVDHGDKQSLVVLAATAAAAAEEEAEVDVLRLGGVGRDGHTRPLSPRVRDSHWLDGLSPRIAERGGSRLFPTHLAMPKDRPSPSTGSAKPGGAYTSPRARRSPRATTHAEKVACKKTESQAKDTKASQSAWAKKKTEIGHKRSEHRVEPSAESPQLPAWAKPLDKSRENGQRLETRLKAAEQGCAEFAGSIVTLRFPMFHKLDTIVGVRQRLIFAGKQLEDGRTLSDYNIQKESTLHLVLRLRGGHCQVPCGIFDDPKLVADVKEAVATIKKAMVQIGELSASMTPLNINQMTRWVNTKEEHAGKIISLMSEYCLCQRVKPVSDPKTPFASEADYIAALQSHHQVMLAAVKCKQNVDPALADALDGAVAEMSKMYMK</sequence>
<dbReference type="Gene3D" id="3.10.20.90">
    <property type="entry name" value="Phosphatidylinositol 3-kinase Catalytic Subunit, Chain A, domain 1"/>
    <property type="match status" value="2"/>
</dbReference>
<evidence type="ECO:0000256" key="2">
    <source>
        <dbReference type="ARBA" id="ARBA00004496"/>
    </source>
</evidence>
<feature type="compositionally biased region" description="Basic and acidic residues" evidence="9">
    <location>
        <begin position="830"/>
        <end position="848"/>
    </location>
</feature>
<dbReference type="Proteomes" id="UP000186817">
    <property type="component" value="Unassembled WGS sequence"/>
</dbReference>
<dbReference type="PANTHER" id="PTHR10666">
    <property type="entry name" value="UBIQUITIN"/>
    <property type="match status" value="1"/>
</dbReference>
<evidence type="ECO:0000256" key="4">
    <source>
        <dbReference type="ARBA" id="ARBA00022490"/>
    </source>
</evidence>
<dbReference type="InterPro" id="IPR029071">
    <property type="entry name" value="Ubiquitin-like_domsf"/>
</dbReference>
<dbReference type="PRINTS" id="PR00348">
    <property type="entry name" value="UBIQUITIN"/>
</dbReference>
<keyword evidence="7" id="KW-0832">Ubl conjugation</keyword>
<evidence type="ECO:0000313" key="11">
    <source>
        <dbReference type="EMBL" id="OLP98986.1"/>
    </source>
</evidence>
<dbReference type="OrthoDB" id="434963at2759"/>
<evidence type="ECO:0000256" key="9">
    <source>
        <dbReference type="SAM" id="MobiDB-lite"/>
    </source>
</evidence>
<keyword evidence="8" id="KW-0539">Nucleus</keyword>
<evidence type="ECO:0000256" key="8">
    <source>
        <dbReference type="ARBA" id="ARBA00023242"/>
    </source>
</evidence>
<proteinExistence type="inferred from homology"/>
<dbReference type="SMART" id="SM00213">
    <property type="entry name" value="UBQ"/>
    <property type="match status" value="2"/>
</dbReference>
<dbReference type="InterPro" id="IPR000626">
    <property type="entry name" value="Ubiquitin-like_dom"/>
</dbReference>
<comment type="caution">
    <text evidence="11">The sequence shown here is derived from an EMBL/GenBank/DDBJ whole genome shotgun (WGS) entry which is preliminary data.</text>
</comment>